<dbReference type="GO" id="GO:0005829">
    <property type="term" value="C:cytosol"/>
    <property type="evidence" value="ECO:0007669"/>
    <property type="project" value="TreeGrafter"/>
</dbReference>
<evidence type="ECO:0000256" key="2">
    <source>
        <dbReference type="ARBA" id="ARBA00022491"/>
    </source>
</evidence>
<keyword evidence="6" id="KW-0804">Transcription</keyword>
<evidence type="ECO:0000256" key="8">
    <source>
        <dbReference type="SAM" id="MobiDB-lite"/>
    </source>
</evidence>
<feature type="binding site" evidence="7">
    <location>
        <position position="122"/>
    </location>
    <ligand>
        <name>Zn(2+)</name>
        <dbReference type="ChEBI" id="CHEBI:29105"/>
    </ligand>
</feature>
<keyword evidence="5" id="KW-0238">DNA-binding</keyword>
<feature type="binding site" evidence="7">
    <location>
        <position position="119"/>
    </location>
    <ligand>
        <name>Zn(2+)</name>
        <dbReference type="ChEBI" id="CHEBI:29105"/>
    </ligand>
</feature>
<dbReference type="Proteomes" id="UP000052023">
    <property type="component" value="Unassembled WGS sequence"/>
</dbReference>
<dbReference type="OrthoDB" id="9801127at2"/>
<reference evidence="9 10" key="1">
    <citation type="submission" date="2014-03" db="EMBL/GenBank/DDBJ databases">
        <title>Bradyrhizobium valentinum sp. nov., isolated from effective nodules of Lupinus mariae-josephae, a lupine endemic of basic-lime soils in Eastern Spain.</title>
        <authorList>
            <person name="Duran D."/>
            <person name="Rey L."/>
            <person name="Navarro A."/>
            <person name="Busquets A."/>
            <person name="Imperial J."/>
            <person name="Ruiz-Argueso T."/>
        </authorList>
    </citation>
    <scope>NUCLEOTIDE SEQUENCE [LARGE SCALE GENOMIC DNA]</scope>
    <source>
        <strain evidence="9 10">Ro19</strain>
    </source>
</reference>
<keyword evidence="4" id="KW-0805">Transcription regulation</keyword>
<evidence type="ECO:0000256" key="4">
    <source>
        <dbReference type="ARBA" id="ARBA00023015"/>
    </source>
</evidence>
<keyword evidence="7" id="KW-0479">Metal-binding</keyword>
<keyword evidence="3 7" id="KW-0862">Zinc</keyword>
<evidence type="ECO:0000256" key="3">
    <source>
        <dbReference type="ARBA" id="ARBA00022833"/>
    </source>
</evidence>
<comment type="caution">
    <text evidence="9">The sequence shown here is derived from an EMBL/GenBank/DDBJ whole genome shotgun (WGS) entry which is preliminary data.</text>
</comment>
<dbReference type="PANTHER" id="PTHR33202">
    <property type="entry name" value="ZINC UPTAKE REGULATION PROTEIN"/>
    <property type="match status" value="1"/>
</dbReference>
<dbReference type="Pfam" id="PF01475">
    <property type="entry name" value="FUR"/>
    <property type="match status" value="1"/>
</dbReference>
<proteinExistence type="inferred from homology"/>
<name>A0A0R3ML61_9BRAD</name>
<organism evidence="9 10">
    <name type="scientific">Bradyrhizobium retamae</name>
    <dbReference type="NCBI Taxonomy" id="1300035"/>
    <lineage>
        <taxon>Bacteria</taxon>
        <taxon>Pseudomonadati</taxon>
        <taxon>Pseudomonadota</taxon>
        <taxon>Alphaproteobacteria</taxon>
        <taxon>Hyphomicrobiales</taxon>
        <taxon>Nitrobacteraceae</taxon>
        <taxon>Bradyrhizobium</taxon>
    </lineage>
</organism>
<feature type="binding site" evidence="7">
    <location>
        <position position="159"/>
    </location>
    <ligand>
        <name>Zn(2+)</name>
        <dbReference type="ChEBI" id="CHEBI:29105"/>
    </ligand>
</feature>
<dbReference type="GO" id="GO:0008270">
    <property type="term" value="F:zinc ion binding"/>
    <property type="evidence" value="ECO:0007669"/>
    <property type="project" value="TreeGrafter"/>
</dbReference>
<dbReference type="GO" id="GO:0003700">
    <property type="term" value="F:DNA-binding transcription factor activity"/>
    <property type="evidence" value="ECO:0007669"/>
    <property type="project" value="InterPro"/>
</dbReference>
<dbReference type="Gene3D" id="1.10.10.10">
    <property type="entry name" value="Winged helix-like DNA-binding domain superfamily/Winged helix DNA-binding domain"/>
    <property type="match status" value="1"/>
</dbReference>
<dbReference type="EMBL" id="LLYA01000173">
    <property type="protein sequence ID" value="KRR21048.1"/>
    <property type="molecule type" value="Genomic_DNA"/>
</dbReference>
<gene>
    <name evidence="9" type="ORF">CQ13_31300</name>
</gene>
<dbReference type="GO" id="GO:1900376">
    <property type="term" value="P:regulation of secondary metabolite biosynthetic process"/>
    <property type="evidence" value="ECO:0007669"/>
    <property type="project" value="TreeGrafter"/>
</dbReference>
<comment type="cofactor">
    <cofactor evidence="7">
        <name>Zn(2+)</name>
        <dbReference type="ChEBI" id="CHEBI:29105"/>
    </cofactor>
    <text evidence="7">Binds 1 zinc ion per subunit.</text>
</comment>
<feature type="region of interest" description="Disordered" evidence="8">
    <location>
        <begin position="1"/>
        <end position="22"/>
    </location>
</feature>
<protein>
    <submittedName>
        <fullName evidence="9">Molybdate ABC transporter substrate-binding protein</fullName>
    </submittedName>
</protein>
<sequence length="168" mass="18181">MHRNPDPRGTCAHEETHGRPVDGDAVESRARAYAVSKGVPFTPMRQSVLALLAASGKPMSAYEIAEKVSDARKLKAVQVYRALEFLQEAGCVHRLASRSAYFACDHLHGERETAVFMVCAQCGAVQEAASELVARGLRGAAKTTGFRPRHPMIEVEGECAECAGTPER</sequence>
<dbReference type="InterPro" id="IPR002481">
    <property type="entry name" value="FUR"/>
</dbReference>
<dbReference type="GO" id="GO:0045892">
    <property type="term" value="P:negative regulation of DNA-templated transcription"/>
    <property type="evidence" value="ECO:0007669"/>
    <property type="project" value="TreeGrafter"/>
</dbReference>
<evidence type="ECO:0000313" key="10">
    <source>
        <dbReference type="Proteomes" id="UP000052023"/>
    </source>
</evidence>
<dbReference type="InterPro" id="IPR036390">
    <property type="entry name" value="WH_DNA-bd_sf"/>
</dbReference>
<dbReference type="AlphaFoldDB" id="A0A0R3ML61"/>
<keyword evidence="10" id="KW-1185">Reference proteome</keyword>
<comment type="similarity">
    <text evidence="1">Belongs to the Fur family.</text>
</comment>
<evidence type="ECO:0000313" key="9">
    <source>
        <dbReference type="EMBL" id="KRR21048.1"/>
    </source>
</evidence>
<feature type="binding site" evidence="7">
    <location>
        <position position="162"/>
    </location>
    <ligand>
        <name>Zn(2+)</name>
        <dbReference type="ChEBI" id="CHEBI:29105"/>
    </ligand>
</feature>
<evidence type="ECO:0000256" key="7">
    <source>
        <dbReference type="PIRSR" id="PIRSR602481-1"/>
    </source>
</evidence>
<dbReference type="Gene3D" id="3.30.1490.190">
    <property type="match status" value="1"/>
</dbReference>
<dbReference type="PANTHER" id="PTHR33202:SF6">
    <property type="entry name" value="ZINC UPTAKE REGULATION PROTEIN"/>
    <property type="match status" value="1"/>
</dbReference>
<dbReference type="InterPro" id="IPR043135">
    <property type="entry name" value="Fur_C"/>
</dbReference>
<keyword evidence="2" id="KW-0678">Repressor</keyword>
<dbReference type="SUPFAM" id="SSF46785">
    <property type="entry name" value="Winged helix' DNA-binding domain"/>
    <property type="match status" value="1"/>
</dbReference>
<accession>A0A0R3ML61</accession>
<dbReference type="GO" id="GO:0000976">
    <property type="term" value="F:transcription cis-regulatory region binding"/>
    <property type="evidence" value="ECO:0007669"/>
    <property type="project" value="TreeGrafter"/>
</dbReference>
<evidence type="ECO:0000256" key="5">
    <source>
        <dbReference type="ARBA" id="ARBA00023125"/>
    </source>
</evidence>
<evidence type="ECO:0000256" key="6">
    <source>
        <dbReference type="ARBA" id="ARBA00023163"/>
    </source>
</evidence>
<dbReference type="InterPro" id="IPR036388">
    <property type="entry name" value="WH-like_DNA-bd_sf"/>
</dbReference>
<evidence type="ECO:0000256" key="1">
    <source>
        <dbReference type="ARBA" id="ARBA00007957"/>
    </source>
</evidence>